<name>A0A7I9UX06_9ACTN</name>
<sequence length="154" mass="16165">MRMSTFGAGLAVAAVLIWLGMVVAISFIEAPLKFTAPGVTLAIGLGIGRKVFRALNSVEGLLGVVAVIAVILMARADETYSAAIWIGVVVAIACLAVQVIGVRPALTRRSNEVLAGDGTKAEDKRSTAHYYYVAFELIKVIALITAATALLLHE</sequence>
<keyword evidence="1" id="KW-0472">Membrane</keyword>
<accession>A0A7I9UX06</accession>
<protein>
    <recommendedName>
        <fullName evidence="4">DUF4149 domain-containing protein</fullName>
    </recommendedName>
</protein>
<gene>
    <name evidence="2" type="ORF">nbrc107697_15580</name>
</gene>
<evidence type="ECO:0000313" key="2">
    <source>
        <dbReference type="EMBL" id="GED97519.1"/>
    </source>
</evidence>
<keyword evidence="3" id="KW-1185">Reference proteome</keyword>
<reference evidence="3" key="1">
    <citation type="submission" date="2019-06" db="EMBL/GenBank/DDBJ databases">
        <title>Gordonia isolated from sludge of a wastewater treatment plant.</title>
        <authorList>
            <person name="Tamura T."/>
            <person name="Aoyama K."/>
            <person name="Kang Y."/>
            <person name="Saito S."/>
            <person name="Akiyama N."/>
            <person name="Yazawa K."/>
            <person name="Gonoi T."/>
            <person name="Mikami Y."/>
        </authorList>
    </citation>
    <scope>NUCLEOTIDE SEQUENCE [LARGE SCALE GENOMIC DNA]</scope>
    <source>
        <strain evidence="3">NBRC 107697</strain>
    </source>
</reference>
<dbReference type="AlphaFoldDB" id="A0A7I9UX06"/>
<dbReference type="EMBL" id="BJOU01000001">
    <property type="protein sequence ID" value="GED97519.1"/>
    <property type="molecule type" value="Genomic_DNA"/>
</dbReference>
<proteinExistence type="predicted"/>
<comment type="caution">
    <text evidence="2">The sequence shown here is derived from an EMBL/GenBank/DDBJ whole genome shotgun (WGS) entry which is preliminary data.</text>
</comment>
<dbReference type="Proteomes" id="UP000444980">
    <property type="component" value="Unassembled WGS sequence"/>
</dbReference>
<keyword evidence="1" id="KW-1133">Transmembrane helix</keyword>
<keyword evidence="1" id="KW-0812">Transmembrane</keyword>
<evidence type="ECO:0000256" key="1">
    <source>
        <dbReference type="SAM" id="Phobius"/>
    </source>
</evidence>
<feature type="transmembrane region" description="Helical" evidence="1">
    <location>
        <begin position="59"/>
        <end position="76"/>
    </location>
</feature>
<feature type="transmembrane region" description="Helical" evidence="1">
    <location>
        <begin position="82"/>
        <end position="102"/>
    </location>
</feature>
<organism evidence="2 3">
    <name type="scientific">Gordonia crocea</name>
    <dbReference type="NCBI Taxonomy" id="589162"/>
    <lineage>
        <taxon>Bacteria</taxon>
        <taxon>Bacillati</taxon>
        <taxon>Actinomycetota</taxon>
        <taxon>Actinomycetes</taxon>
        <taxon>Mycobacteriales</taxon>
        <taxon>Gordoniaceae</taxon>
        <taxon>Gordonia</taxon>
    </lineage>
</organism>
<evidence type="ECO:0008006" key="4">
    <source>
        <dbReference type="Google" id="ProtNLM"/>
    </source>
</evidence>
<feature type="transmembrane region" description="Helical" evidence="1">
    <location>
        <begin position="130"/>
        <end position="152"/>
    </location>
</feature>
<evidence type="ECO:0000313" key="3">
    <source>
        <dbReference type="Proteomes" id="UP000444980"/>
    </source>
</evidence>